<keyword evidence="7 9" id="KW-0472">Membrane</keyword>
<dbReference type="Gene3D" id="1.20.1250.20">
    <property type="entry name" value="MFS general substrate transporter like domains"/>
    <property type="match status" value="2"/>
</dbReference>
<evidence type="ECO:0000313" key="12">
    <source>
        <dbReference type="Proteomes" id="UP000799439"/>
    </source>
</evidence>
<feature type="domain" description="Major facilitator superfamily (MFS) profile" evidence="10">
    <location>
        <begin position="36"/>
        <end position="550"/>
    </location>
</feature>
<dbReference type="InterPro" id="IPR020846">
    <property type="entry name" value="MFS_dom"/>
</dbReference>
<evidence type="ECO:0000256" key="5">
    <source>
        <dbReference type="ARBA" id="ARBA00022989"/>
    </source>
</evidence>
<feature type="transmembrane region" description="Helical" evidence="9">
    <location>
        <begin position="354"/>
        <end position="379"/>
    </location>
</feature>
<feature type="transmembrane region" description="Helical" evidence="9">
    <location>
        <begin position="528"/>
        <end position="546"/>
    </location>
</feature>
<proteinExistence type="inferred from homology"/>
<comment type="subcellular location">
    <subcellularLocation>
        <location evidence="1">Membrane</location>
        <topology evidence="1">Multi-pass membrane protein</topology>
    </subcellularLocation>
</comment>
<feature type="transmembrane region" description="Helical" evidence="9">
    <location>
        <begin position="416"/>
        <end position="436"/>
    </location>
</feature>
<feature type="transmembrane region" description="Helical" evidence="9">
    <location>
        <begin position="101"/>
        <end position="119"/>
    </location>
</feature>
<dbReference type="GO" id="GO:0005886">
    <property type="term" value="C:plasma membrane"/>
    <property type="evidence" value="ECO:0007669"/>
    <property type="project" value="TreeGrafter"/>
</dbReference>
<dbReference type="PANTHER" id="PTHR23501:SF87">
    <property type="entry name" value="SIDEROPHORE IRON TRANSPORTER 2"/>
    <property type="match status" value="1"/>
</dbReference>
<comment type="similarity">
    <text evidence="2">Belongs to the major facilitator superfamily.</text>
</comment>
<comment type="caution">
    <text evidence="11">The sequence shown here is derived from an EMBL/GenBank/DDBJ whole genome shotgun (WGS) entry which is preliminary data.</text>
</comment>
<dbReference type="Proteomes" id="UP000799439">
    <property type="component" value="Unassembled WGS sequence"/>
</dbReference>
<dbReference type="EMBL" id="ML996081">
    <property type="protein sequence ID" value="KAF2157651.1"/>
    <property type="molecule type" value="Genomic_DNA"/>
</dbReference>
<keyword evidence="6" id="KW-0406">Ion transport</keyword>
<feature type="transmembrane region" description="Helical" evidence="9">
    <location>
        <begin position="195"/>
        <end position="215"/>
    </location>
</feature>
<dbReference type="PANTHER" id="PTHR23501">
    <property type="entry name" value="MAJOR FACILITATOR SUPERFAMILY"/>
    <property type="match status" value="1"/>
</dbReference>
<feature type="transmembrane region" description="Helical" evidence="9">
    <location>
        <begin position="448"/>
        <end position="473"/>
    </location>
</feature>
<dbReference type="OrthoDB" id="2241241at2759"/>
<evidence type="ECO:0000256" key="3">
    <source>
        <dbReference type="ARBA" id="ARBA00022448"/>
    </source>
</evidence>
<sequence length="611" mass="66098">MDDPRSPSSPPRSSTASPQAGVRRLEVIASTWSKSSLLTAYLGLYLMAYVTSLEGQVTLNLAVFATSAFRAHSLIATVLVVQAVVLSVVKPPMAKIADVFGRFEAFSVCVCLFTIGYIMEAGANNVKTYAASAIFYSAGQTGLQILQQIFVADTSDLLNRALVSTIPNLPYLVNVWIGAPIASAILTGPGWRWGYGIWAIILPASYIPLAVSLYINQRKAARRGSLPSGPYAGKSGKLVAKSVWYELDFFGLLLLSAAIALILIPLTLAKSAKDGWQNTSIIAMLIAGAVCLVAFPLWERSPRLAPHAFFPPHLFDNRTVLAGVAIAFFYFMAYYLSVFPYFQSYLLVVQCKSVTTAGHIVQTFTFAATVTSIIVSFIIKFTKHYRYFVTLGACLYFLGIAVMIKYRSEGATIRSLVGGQVLLGVGGAMIHVPAQLGVQASASHQDVAAATAVFLTILEIGGAVGSSISGAIWTNNVLPKLEMYLPDETKDQAAAIFGNITLAANGWPMGDPTRQAINRAYQETMTKMLAVAVCVSLPLIPLSFLMKNYKLDEMNQHVRGTVIGGRRESAGPHEREPFVRTGSFSSHYEEIDTSPQGQRTLRGQSSRTKLL</sequence>
<reference evidence="11" key="1">
    <citation type="journal article" date="2020" name="Stud. Mycol.">
        <title>101 Dothideomycetes genomes: a test case for predicting lifestyles and emergence of pathogens.</title>
        <authorList>
            <person name="Haridas S."/>
            <person name="Albert R."/>
            <person name="Binder M."/>
            <person name="Bloem J."/>
            <person name="Labutti K."/>
            <person name="Salamov A."/>
            <person name="Andreopoulos B."/>
            <person name="Baker S."/>
            <person name="Barry K."/>
            <person name="Bills G."/>
            <person name="Bluhm B."/>
            <person name="Cannon C."/>
            <person name="Castanera R."/>
            <person name="Culley D."/>
            <person name="Daum C."/>
            <person name="Ezra D."/>
            <person name="Gonzalez J."/>
            <person name="Henrissat B."/>
            <person name="Kuo A."/>
            <person name="Liang C."/>
            <person name="Lipzen A."/>
            <person name="Lutzoni F."/>
            <person name="Magnuson J."/>
            <person name="Mondo S."/>
            <person name="Nolan M."/>
            <person name="Ohm R."/>
            <person name="Pangilinan J."/>
            <person name="Park H.-J."/>
            <person name="Ramirez L."/>
            <person name="Alfaro M."/>
            <person name="Sun H."/>
            <person name="Tritt A."/>
            <person name="Yoshinaga Y."/>
            <person name="Zwiers L.-H."/>
            <person name="Turgeon B."/>
            <person name="Goodwin S."/>
            <person name="Spatafora J."/>
            <person name="Crous P."/>
            <person name="Grigoriev I."/>
        </authorList>
    </citation>
    <scope>NUCLEOTIDE SEQUENCE</scope>
    <source>
        <strain evidence="11">CBS 260.36</strain>
    </source>
</reference>
<evidence type="ECO:0000313" key="11">
    <source>
        <dbReference type="EMBL" id="KAF2157651.1"/>
    </source>
</evidence>
<evidence type="ECO:0000259" key="10">
    <source>
        <dbReference type="PROSITE" id="PS50850"/>
    </source>
</evidence>
<dbReference type="PROSITE" id="PS50850">
    <property type="entry name" value="MFS"/>
    <property type="match status" value="1"/>
</dbReference>
<feature type="transmembrane region" description="Helical" evidence="9">
    <location>
        <begin position="169"/>
        <end position="188"/>
    </location>
</feature>
<evidence type="ECO:0000256" key="2">
    <source>
        <dbReference type="ARBA" id="ARBA00008335"/>
    </source>
</evidence>
<evidence type="ECO:0000256" key="4">
    <source>
        <dbReference type="ARBA" id="ARBA00022692"/>
    </source>
</evidence>
<feature type="transmembrane region" description="Helical" evidence="9">
    <location>
        <begin position="281"/>
        <end position="298"/>
    </location>
</feature>
<feature type="compositionally biased region" description="Basic and acidic residues" evidence="8">
    <location>
        <begin position="565"/>
        <end position="578"/>
    </location>
</feature>
<keyword evidence="5 9" id="KW-1133">Transmembrane helix</keyword>
<evidence type="ECO:0000256" key="1">
    <source>
        <dbReference type="ARBA" id="ARBA00004141"/>
    </source>
</evidence>
<evidence type="ECO:0000256" key="8">
    <source>
        <dbReference type="SAM" id="MobiDB-lite"/>
    </source>
</evidence>
<dbReference type="Pfam" id="PF07690">
    <property type="entry name" value="MFS_1"/>
    <property type="match status" value="1"/>
</dbReference>
<keyword evidence="12" id="KW-1185">Reference proteome</keyword>
<feature type="transmembrane region" description="Helical" evidence="9">
    <location>
        <begin position="318"/>
        <end position="342"/>
    </location>
</feature>
<dbReference type="SUPFAM" id="SSF103473">
    <property type="entry name" value="MFS general substrate transporter"/>
    <property type="match status" value="2"/>
</dbReference>
<accession>A0A9P4J9Q5</accession>
<organism evidence="11 12">
    <name type="scientific">Myriangium duriaei CBS 260.36</name>
    <dbReference type="NCBI Taxonomy" id="1168546"/>
    <lineage>
        <taxon>Eukaryota</taxon>
        <taxon>Fungi</taxon>
        <taxon>Dikarya</taxon>
        <taxon>Ascomycota</taxon>
        <taxon>Pezizomycotina</taxon>
        <taxon>Dothideomycetes</taxon>
        <taxon>Dothideomycetidae</taxon>
        <taxon>Myriangiales</taxon>
        <taxon>Myriangiaceae</taxon>
        <taxon>Myriangium</taxon>
    </lineage>
</organism>
<evidence type="ECO:0000256" key="9">
    <source>
        <dbReference type="SAM" id="Phobius"/>
    </source>
</evidence>
<gene>
    <name evidence="11" type="ORF">K461DRAFT_284189</name>
</gene>
<evidence type="ECO:0000256" key="6">
    <source>
        <dbReference type="ARBA" id="ARBA00023065"/>
    </source>
</evidence>
<feature type="transmembrane region" description="Helical" evidence="9">
    <location>
        <begin position="71"/>
        <end position="89"/>
    </location>
</feature>
<name>A0A9P4J9Q5_9PEZI</name>
<feature type="region of interest" description="Disordered" evidence="8">
    <location>
        <begin position="565"/>
        <end position="611"/>
    </location>
</feature>
<evidence type="ECO:0000256" key="7">
    <source>
        <dbReference type="ARBA" id="ARBA00023136"/>
    </source>
</evidence>
<keyword evidence="3" id="KW-0813">Transport</keyword>
<feature type="transmembrane region" description="Helical" evidence="9">
    <location>
        <begin position="385"/>
        <end position="404"/>
    </location>
</feature>
<dbReference type="InterPro" id="IPR036259">
    <property type="entry name" value="MFS_trans_sf"/>
</dbReference>
<dbReference type="FunFam" id="1.20.1250.20:FF:000197">
    <property type="entry name" value="Siderophore iron transporter 1"/>
    <property type="match status" value="1"/>
</dbReference>
<feature type="transmembrane region" description="Helical" evidence="9">
    <location>
        <begin position="249"/>
        <end position="269"/>
    </location>
</feature>
<dbReference type="InterPro" id="IPR011701">
    <property type="entry name" value="MFS"/>
</dbReference>
<feature type="compositionally biased region" description="Polar residues" evidence="8">
    <location>
        <begin position="593"/>
        <end position="611"/>
    </location>
</feature>
<protein>
    <submittedName>
        <fullName evidence="11">Siderophore-dependent iron transporter</fullName>
    </submittedName>
</protein>
<dbReference type="AlphaFoldDB" id="A0A9P4J9Q5"/>
<dbReference type="GO" id="GO:0015343">
    <property type="term" value="F:siderophore-iron transmembrane transporter activity"/>
    <property type="evidence" value="ECO:0007669"/>
    <property type="project" value="TreeGrafter"/>
</dbReference>
<keyword evidence="4 9" id="KW-0812">Transmembrane</keyword>